<name>A0A6J6JS22_9ZZZZ</name>
<dbReference type="EMBL" id="CAEZVX010000028">
    <property type="protein sequence ID" value="CAB4638549.1"/>
    <property type="molecule type" value="Genomic_DNA"/>
</dbReference>
<dbReference type="GO" id="GO:0006139">
    <property type="term" value="P:nucleobase-containing compound metabolic process"/>
    <property type="evidence" value="ECO:0007669"/>
    <property type="project" value="InterPro"/>
</dbReference>
<dbReference type="InterPro" id="IPR045028">
    <property type="entry name" value="DinG/Rad3-like"/>
</dbReference>
<dbReference type="GO" id="GO:0016818">
    <property type="term" value="F:hydrolase activity, acting on acid anhydrides, in phosphorus-containing anhydrides"/>
    <property type="evidence" value="ECO:0007669"/>
    <property type="project" value="InterPro"/>
</dbReference>
<evidence type="ECO:0000313" key="2">
    <source>
        <dbReference type="EMBL" id="CAB4638549.1"/>
    </source>
</evidence>
<feature type="domain" description="ATP-dependent helicase C-terminal" evidence="1">
    <location>
        <begin position="30"/>
        <end position="156"/>
    </location>
</feature>
<dbReference type="InterPro" id="IPR027417">
    <property type="entry name" value="P-loop_NTPase"/>
</dbReference>
<proteinExistence type="predicted"/>
<reference evidence="2" key="1">
    <citation type="submission" date="2020-05" db="EMBL/GenBank/DDBJ databases">
        <authorList>
            <person name="Chiriac C."/>
            <person name="Salcher M."/>
            <person name="Ghai R."/>
            <person name="Kavagutti S V."/>
        </authorList>
    </citation>
    <scope>NUCLEOTIDE SEQUENCE</scope>
</reference>
<dbReference type="Pfam" id="PF13307">
    <property type="entry name" value="Helicase_C_2"/>
    <property type="match status" value="1"/>
</dbReference>
<protein>
    <submittedName>
        <fullName evidence="2">Unannotated protein</fullName>
    </submittedName>
</protein>
<evidence type="ECO:0000259" key="1">
    <source>
        <dbReference type="SMART" id="SM00491"/>
    </source>
</evidence>
<dbReference type="SMART" id="SM00491">
    <property type="entry name" value="HELICc2"/>
    <property type="match status" value="1"/>
</dbReference>
<dbReference type="Gene3D" id="3.40.50.300">
    <property type="entry name" value="P-loop containing nucleotide triphosphate hydrolases"/>
    <property type="match status" value="1"/>
</dbReference>
<sequence>MLTELGELIDAAGGRTLALFSSWRGVEAADAHLRDVLKELPITIITQKRGDAVGPLVERFAKDETSILLGTMSLWQGVDVPGNSCILVAIDRIPFPRPDEPVMAARSSQADAAGGSGFMQVSMPRAALLLAQGTGRLIRSEDDRGVVAILDSRIVTKRYGSVLLNSMPPLWRTSDKSVVRDSLRRLSQGLLD</sequence>
<dbReference type="AlphaFoldDB" id="A0A6J6JS22"/>
<dbReference type="GO" id="GO:0003678">
    <property type="term" value="F:DNA helicase activity"/>
    <property type="evidence" value="ECO:0007669"/>
    <property type="project" value="TreeGrafter"/>
</dbReference>
<dbReference type="PANTHER" id="PTHR11472:SF34">
    <property type="entry name" value="REGULATOR OF TELOMERE ELONGATION HELICASE 1"/>
    <property type="match status" value="1"/>
</dbReference>
<dbReference type="PANTHER" id="PTHR11472">
    <property type="entry name" value="DNA REPAIR DEAD HELICASE RAD3/XP-D SUBFAMILY MEMBER"/>
    <property type="match status" value="1"/>
</dbReference>
<dbReference type="GO" id="GO:0003676">
    <property type="term" value="F:nucleic acid binding"/>
    <property type="evidence" value="ECO:0007669"/>
    <property type="project" value="InterPro"/>
</dbReference>
<gene>
    <name evidence="2" type="ORF">UFOPK2155_00350</name>
</gene>
<accession>A0A6J6JS22</accession>
<dbReference type="GO" id="GO:0005524">
    <property type="term" value="F:ATP binding"/>
    <property type="evidence" value="ECO:0007669"/>
    <property type="project" value="InterPro"/>
</dbReference>
<organism evidence="2">
    <name type="scientific">freshwater metagenome</name>
    <dbReference type="NCBI Taxonomy" id="449393"/>
    <lineage>
        <taxon>unclassified sequences</taxon>
        <taxon>metagenomes</taxon>
        <taxon>ecological metagenomes</taxon>
    </lineage>
</organism>
<dbReference type="InterPro" id="IPR006555">
    <property type="entry name" value="ATP-dep_Helicase_C"/>
</dbReference>